<dbReference type="Proteomes" id="UP001529235">
    <property type="component" value="Unassembled WGS sequence"/>
</dbReference>
<feature type="transmembrane region" description="Helical" evidence="7">
    <location>
        <begin position="12"/>
        <end position="31"/>
    </location>
</feature>
<keyword evidence="4 7" id="KW-0812">Transmembrane</keyword>
<protein>
    <submittedName>
        <fullName evidence="9">ABC transporter permease</fullName>
    </submittedName>
</protein>
<keyword evidence="2 7" id="KW-0813">Transport</keyword>
<dbReference type="PANTHER" id="PTHR30465:SF45">
    <property type="entry name" value="BINDING-PROTEIN-DEPENDENT TRANSPORT SYSTEMS INNER MEMBRANE COMPONENT"/>
    <property type="match status" value="1"/>
</dbReference>
<organism evidence="9 10">
    <name type="scientific">Ignisphaera cupida</name>
    <dbReference type="NCBI Taxonomy" id="3050454"/>
    <lineage>
        <taxon>Archaea</taxon>
        <taxon>Thermoproteota</taxon>
        <taxon>Thermoprotei</taxon>
        <taxon>Desulfurococcales</taxon>
        <taxon>Desulfurococcaceae</taxon>
        <taxon>Ignisphaera</taxon>
    </lineage>
</organism>
<feature type="transmembrane region" description="Helical" evidence="7">
    <location>
        <begin position="277"/>
        <end position="300"/>
    </location>
</feature>
<keyword evidence="3" id="KW-1003">Cell membrane</keyword>
<keyword evidence="10" id="KW-1185">Reference proteome</keyword>
<dbReference type="PANTHER" id="PTHR30465">
    <property type="entry name" value="INNER MEMBRANE ABC TRANSPORTER"/>
    <property type="match status" value="1"/>
</dbReference>
<comment type="caution">
    <text evidence="9">The sequence shown here is derived from an EMBL/GenBank/DDBJ whole genome shotgun (WGS) entry which is preliminary data.</text>
</comment>
<dbReference type="SUPFAM" id="SSF161098">
    <property type="entry name" value="MetI-like"/>
    <property type="match status" value="1"/>
</dbReference>
<feature type="transmembrane region" description="Helical" evidence="7">
    <location>
        <begin position="133"/>
        <end position="154"/>
    </location>
</feature>
<sequence length="352" mass="38816">MSVTRRLTQRAITLTVSLIAIVVLTAVILSLTGYDEKVYKAIIDGEKRVYQQQLQRMGVSAEEITRRVREYEKTLISLYGLDQPPVVRAFMNVRNIMFLNLGYAQSADTCSVAGLPFPCRVSDAIMAVIPRSILLVTLAEFVCVVIVLQIGPLLAYKRGGILDKTVISYAAIFNAIPLWWLAMLFILIFAYTLGLAPSTSRPIVAAINSLNIVEIVKYMWLPLLVSVVGLLGGWLYSVRAMVLRVSAEDFVVTAKAKGLSDADVARKHVLRASMPPVITSIVLALSTSIFGGYMITEAVFDWPGMGTLFRVAITNSDSPTVLGLVFMSSLAYVVARFILEILYMILDPRVRI</sequence>
<dbReference type="Pfam" id="PF00528">
    <property type="entry name" value="BPD_transp_1"/>
    <property type="match status" value="1"/>
</dbReference>
<feature type="transmembrane region" description="Helical" evidence="7">
    <location>
        <begin position="320"/>
        <end position="346"/>
    </location>
</feature>
<dbReference type="Gene3D" id="1.10.3720.10">
    <property type="entry name" value="MetI-like"/>
    <property type="match status" value="1"/>
</dbReference>
<evidence type="ECO:0000256" key="3">
    <source>
        <dbReference type="ARBA" id="ARBA00022475"/>
    </source>
</evidence>
<comment type="subcellular location">
    <subcellularLocation>
        <location evidence="1 7">Cell membrane</location>
        <topology evidence="1 7">Multi-pass membrane protein</topology>
    </subcellularLocation>
</comment>
<comment type="similarity">
    <text evidence="7">Belongs to the binding-protein-dependent transport system permease family.</text>
</comment>
<evidence type="ECO:0000256" key="6">
    <source>
        <dbReference type="ARBA" id="ARBA00023136"/>
    </source>
</evidence>
<accession>A0ABD4Z4Z8</accession>
<proteinExistence type="inferred from homology"/>
<dbReference type="PROSITE" id="PS50928">
    <property type="entry name" value="ABC_TM1"/>
    <property type="match status" value="1"/>
</dbReference>
<evidence type="ECO:0000313" key="9">
    <source>
        <dbReference type="EMBL" id="MDK6028194.1"/>
    </source>
</evidence>
<reference evidence="9 10" key="1">
    <citation type="submission" date="2023-05" db="EMBL/GenBank/DDBJ databases">
        <title>A new hyperthermophilic archaea 'Ignisphaera cupida' sp. nov. and description of the family 'Ignisphaeraceae' fam. nov.</title>
        <authorList>
            <person name="Podosokorskaya O.A."/>
            <person name="Elcheninov A.G."/>
            <person name="Klukina A."/>
            <person name="Merkel A.Y."/>
        </authorList>
    </citation>
    <scope>NUCLEOTIDE SEQUENCE [LARGE SCALE GENOMIC DNA]</scope>
    <source>
        <strain evidence="9 10">4213-co</strain>
    </source>
</reference>
<evidence type="ECO:0000256" key="2">
    <source>
        <dbReference type="ARBA" id="ARBA00022448"/>
    </source>
</evidence>
<dbReference type="RefSeq" id="WP_285273165.1">
    <property type="nucleotide sequence ID" value="NZ_JASNVW010000001.1"/>
</dbReference>
<evidence type="ECO:0000256" key="1">
    <source>
        <dbReference type="ARBA" id="ARBA00004651"/>
    </source>
</evidence>
<evidence type="ECO:0000256" key="5">
    <source>
        <dbReference type="ARBA" id="ARBA00022989"/>
    </source>
</evidence>
<evidence type="ECO:0000259" key="8">
    <source>
        <dbReference type="PROSITE" id="PS50928"/>
    </source>
</evidence>
<gene>
    <name evidence="9" type="ORF">QPL79_02290</name>
</gene>
<dbReference type="InterPro" id="IPR000515">
    <property type="entry name" value="MetI-like"/>
</dbReference>
<dbReference type="GO" id="GO:0005886">
    <property type="term" value="C:plasma membrane"/>
    <property type="evidence" value="ECO:0007669"/>
    <property type="project" value="UniProtKB-SubCell"/>
</dbReference>
<feature type="transmembrane region" description="Helical" evidence="7">
    <location>
        <begin position="218"/>
        <end position="236"/>
    </location>
</feature>
<dbReference type="InterPro" id="IPR035906">
    <property type="entry name" value="MetI-like_sf"/>
</dbReference>
<keyword evidence="5 7" id="KW-1133">Transmembrane helix</keyword>
<dbReference type="EMBL" id="JASNVW010000001">
    <property type="protein sequence ID" value="MDK6028194.1"/>
    <property type="molecule type" value="Genomic_DNA"/>
</dbReference>
<dbReference type="CDD" id="cd06261">
    <property type="entry name" value="TM_PBP2"/>
    <property type="match status" value="1"/>
</dbReference>
<evidence type="ECO:0000256" key="7">
    <source>
        <dbReference type="RuleBase" id="RU363032"/>
    </source>
</evidence>
<evidence type="ECO:0000313" key="10">
    <source>
        <dbReference type="Proteomes" id="UP001529235"/>
    </source>
</evidence>
<name>A0ABD4Z4Z8_9CREN</name>
<keyword evidence="6 7" id="KW-0472">Membrane</keyword>
<evidence type="ECO:0000256" key="4">
    <source>
        <dbReference type="ARBA" id="ARBA00022692"/>
    </source>
</evidence>
<feature type="domain" description="ABC transmembrane type-1" evidence="8">
    <location>
        <begin position="129"/>
        <end position="343"/>
    </location>
</feature>
<feature type="transmembrane region" description="Helical" evidence="7">
    <location>
        <begin position="166"/>
        <end position="191"/>
    </location>
</feature>
<dbReference type="AlphaFoldDB" id="A0ABD4Z4Z8"/>